<evidence type="ECO:0000313" key="2">
    <source>
        <dbReference type="Proteomes" id="UP000244855"/>
    </source>
</evidence>
<name>A0A2V1D132_9PLEO</name>
<organism evidence="1 2">
    <name type="scientific">Periconia macrospinosa</name>
    <dbReference type="NCBI Taxonomy" id="97972"/>
    <lineage>
        <taxon>Eukaryota</taxon>
        <taxon>Fungi</taxon>
        <taxon>Dikarya</taxon>
        <taxon>Ascomycota</taxon>
        <taxon>Pezizomycotina</taxon>
        <taxon>Dothideomycetes</taxon>
        <taxon>Pleosporomycetidae</taxon>
        <taxon>Pleosporales</taxon>
        <taxon>Massarineae</taxon>
        <taxon>Periconiaceae</taxon>
        <taxon>Periconia</taxon>
    </lineage>
</organism>
<evidence type="ECO:0000313" key="1">
    <source>
        <dbReference type="EMBL" id="PVH91742.1"/>
    </source>
</evidence>
<sequence>MSRCYQNDWHLCSASRRMDLGRCRGDATITGHCGVLEAAFTHLHSRQRCTEFLL</sequence>
<dbReference type="AlphaFoldDB" id="A0A2V1D132"/>
<dbReference type="EMBL" id="KZ805790">
    <property type="protein sequence ID" value="PVH91742.1"/>
    <property type="molecule type" value="Genomic_DNA"/>
</dbReference>
<accession>A0A2V1D132</accession>
<dbReference type="Proteomes" id="UP000244855">
    <property type="component" value="Unassembled WGS sequence"/>
</dbReference>
<protein>
    <submittedName>
        <fullName evidence="1">Uncharacterized protein</fullName>
    </submittedName>
</protein>
<reference evidence="1 2" key="1">
    <citation type="journal article" date="2018" name="Sci. Rep.">
        <title>Comparative genomics provides insights into the lifestyle and reveals functional heterogeneity of dark septate endophytic fungi.</title>
        <authorList>
            <person name="Knapp D.G."/>
            <person name="Nemeth J.B."/>
            <person name="Barry K."/>
            <person name="Hainaut M."/>
            <person name="Henrissat B."/>
            <person name="Johnson J."/>
            <person name="Kuo A."/>
            <person name="Lim J.H.P."/>
            <person name="Lipzen A."/>
            <person name="Nolan M."/>
            <person name="Ohm R.A."/>
            <person name="Tamas L."/>
            <person name="Grigoriev I.V."/>
            <person name="Spatafora J.W."/>
            <person name="Nagy L.G."/>
            <person name="Kovacs G.M."/>
        </authorList>
    </citation>
    <scope>NUCLEOTIDE SEQUENCE [LARGE SCALE GENOMIC DNA]</scope>
    <source>
        <strain evidence="1 2">DSE2036</strain>
    </source>
</reference>
<keyword evidence="2" id="KW-1185">Reference proteome</keyword>
<gene>
    <name evidence="1" type="ORF">DM02DRAFT_320109</name>
</gene>
<proteinExistence type="predicted"/>